<keyword evidence="7" id="KW-0234">DNA repair</keyword>
<dbReference type="InterPro" id="IPR005122">
    <property type="entry name" value="Uracil-DNA_glycosylase-like"/>
</dbReference>
<dbReference type="Gene3D" id="3.40.470.10">
    <property type="entry name" value="Uracil-DNA glycosylase-like domain"/>
    <property type="match status" value="1"/>
</dbReference>
<sequence>MHHPDPDDRLVLEPDCGRCPALVESRTCISWGNGPRDADVLVVGEAPGAGDPDAGTWKGGNHTGCAYTSRHSGRRIRRLLADLGYADRTFYTNAVKCFPAGEDGSNREPTDAELSNCRGHLESELDVVDPAVVVATGKHATETLLAFEGRALDGFLDSVCEPVDLPDLCVTLLPVLHPSYQEVWLSRLDLTEAEYRERIAAHLP</sequence>
<evidence type="ECO:0000256" key="4">
    <source>
        <dbReference type="ARBA" id="ARBA00022801"/>
    </source>
</evidence>
<dbReference type="GO" id="GO:0051539">
    <property type="term" value="F:4 iron, 4 sulfur cluster binding"/>
    <property type="evidence" value="ECO:0007669"/>
    <property type="project" value="UniProtKB-KW"/>
</dbReference>
<dbReference type="GO" id="GO:0046872">
    <property type="term" value="F:metal ion binding"/>
    <property type="evidence" value="ECO:0007669"/>
    <property type="project" value="UniProtKB-KW"/>
</dbReference>
<accession>A0A7D5KA16</accession>
<dbReference type="GO" id="GO:0097506">
    <property type="term" value="F:deaminated base DNA N-glycosylase activity"/>
    <property type="evidence" value="ECO:0007669"/>
    <property type="project" value="UniProtKB-ARBA"/>
</dbReference>
<dbReference type="Pfam" id="PF03167">
    <property type="entry name" value="UDG"/>
    <property type="match status" value="1"/>
</dbReference>
<evidence type="ECO:0000313" key="10">
    <source>
        <dbReference type="Proteomes" id="UP000509750"/>
    </source>
</evidence>
<gene>
    <name evidence="9" type="ORF">HUG10_13790</name>
</gene>
<proteinExistence type="predicted"/>
<dbReference type="EMBL" id="CP058529">
    <property type="protein sequence ID" value="QLG29514.1"/>
    <property type="molecule type" value="Genomic_DNA"/>
</dbReference>
<keyword evidence="3" id="KW-0227">DNA damage</keyword>
<evidence type="ECO:0000256" key="7">
    <source>
        <dbReference type="ARBA" id="ARBA00023204"/>
    </source>
</evidence>
<protein>
    <submittedName>
        <fullName evidence="9">Uracil-DNA glycosylase</fullName>
    </submittedName>
</protein>
<dbReference type="SMART" id="SM00986">
    <property type="entry name" value="UDG"/>
    <property type="match status" value="1"/>
</dbReference>
<dbReference type="InterPro" id="IPR036895">
    <property type="entry name" value="Uracil-DNA_glycosylase-like_sf"/>
</dbReference>
<evidence type="ECO:0000313" key="9">
    <source>
        <dbReference type="EMBL" id="QLG29514.1"/>
    </source>
</evidence>
<dbReference type="SUPFAM" id="SSF52141">
    <property type="entry name" value="Uracil-DNA glycosylase-like"/>
    <property type="match status" value="1"/>
</dbReference>
<evidence type="ECO:0000256" key="1">
    <source>
        <dbReference type="ARBA" id="ARBA00022485"/>
    </source>
</evidence>
<dbReference type="AlphaFoldDB" id="A0A7D5KA16"/>
<name>A0A7D5KA16_9EURY</name>
<keyword evidence="1" id="KW-0004">4Fe-4S</keyword>
<dbReference type="PANTHER" id="PTHR33693:SF1">
    <property type="entry name" value="TYPE-4 URACIL-DNA GLYCOSYLASE"/>
    <property type="match status" value="1"/>
</dbReference>
<evidence type="ECO:0000259" key="8">
    <source>
        <dbReference type="SMART" id="SM00986"/>
    </source>
</evidence>
<keyword evidence="6" id="KW-0411">Iron-sulfur</keyword>
<evidence type="ECO:0000256" key="5">
    <source>
        <dbReference type="ARBA" id="ARBA00023004"/>
    </source>
</evidence>
<evidence type="ECO:0000256" key="2">
    <source>
        <dbReference type="ARBA" id="ARBA00022723"/>
    </source>
</evidence>
<evidence type="ECO:0000256" key="6">
    <source>
        <dbReference type="ARBA" id="ARBA00023014"/>
    </source>
</evidence>
<organism evidence="9 10">
    <name type="scientific">Halorarum halophilum</name>
    <dbReference type="NCBI Taxonomy" id="2743090"/>
    <lineage>
        <taxon>Archaea</taxon>
        <taxon>Methanobacteriati</taxon>
        <taxon>Methanobacteriota</taxon>
        <taxon>Stenosarchaea group</taxon>
        <taxon>Halobacteria</taxon>
        <taxon>Halobacteriales</taxon>
        <taxon>Haloferacaceae</taxon>
        <taxon>Halorarum</taxon>
    </lineage>
</organism>
<dbReference type="SMART" id="SM00987">
    <property type="entry name" value="UreE_C"/>
    <property type="match status" value="1"/>
</dbReference>
<dbReference type="OrthoDB" id="210606at2157"/>
<keyword evidence="4" id="KW-0378">Hydrolase</keyword>
<reference evidence="9 10" key="1">
    <citation type="submission" date="2020-07" db="EMBL/GenBank/DDBJ databases">
        <title>Gai3-2, isolated from salt lake.</title>
        <authorList>
            <person name="Cui H."/>
            <person name="Shi X."/>
        </authorList>
    </citation>
    <scope>NUCLEOTIDE SEQUENCE [LARGE SCALE GENOMIC DNA]</scope>
    <source>
        <strain evidence="9 10">Gai3-2</strain>
    </source>
</reference>
<dbReference type="InterPro" id="IPR051536">
    <property type="entry name" value="UDG_Type-4/5"/>
</dbReference>
<dbReference type="PANTHER" id="PTHR33693">
    <property type="entry name" value="TYPE-5 URACIL-DNA GLYCOSYLASE"/>
    <property type="match status" value="1"/>
</dbReference>
<dbReference type="KEGG" id="halg:HUG10_13790"/>
<keyword evidence="2" id="KW-0479">Metal-binding</keyword>
<keyword evidence="5" id="KW-0408">Iron</keyword>
<dbReference type="Proteomes" id="UP000509750">
    <property type="component" value="Chromosome"/>
</dbReference>
<feature type="domain" description="Uracil-DNA glycosylase-like" evidence="8">
    <location>
        <begin position="31"/>
        <end position="196"/>
    </location>
</feature>
<evidence type="ECO:0000256" key="3">
    <source>
        <dbReference type="ARBA" id="ARBA00022763"/>
    </source>
</evidence>
<keyword evidence="10" id="KW-1185">Reference proteome</keyword>
<dbReference type="GO" id="GO:0006281">
    <property type="term" value="P:DNA repair"/>
    <property type="evidence" value="ECO:0007669"/>
    <property type="project" value="UniProtKB-KW"/>
</dbReference>